<dbReference type="Proteomes" id="UP000502996">
    <property type="component" value="Chromosome"/>
</dbReference>
<gene>
    <name evidence="1" type="ORF">G5V58_08690</name>
</gene>
<organism evidence="1 2">
    <name type="scientific">Nocardioides anomalus</name>
    <dbReference type="NCBI Taxonomy" id="2712223"/>
    <lineage>
        <taxon>Bacteria</taxon>
        <taxon>Bacillati</taxon>
        <taxon>Actinomycetota</taxon>
        <taxon>Actinomycetes</taxon>
        <taxon>Propionibacteriales</taxon>
        <taxon>Nocardioidaceae</taxon>
        <taxon>Nocardioides</taxon>
    </lineage>
</organism>
<proteinExistence type="predicted"/>
<protein>
    <submittedName>
        <fullName evidence="1">Uncharacterized protein</fullName>
    </submittedName>
</protein>
<evidence type="ECO:0000313" key="1">
    <source>
        <dbReference type="EMBL" id="QIG42836.1"/>
    </source>
</evidence>
<reference evidence="1 2" key="1">
    <citation type="submission" date="2020-02" db="EMBL/GenBank/DDBJ databases">
        <title>Full genome sequence of Nocardioides sp. R-3366.</title>
        <authorList>
            <person name="Im W.-T."/>
        </authorList>
    </citation>
    <scope>NUCLEOTIDE SEQUENCE [LARGE SCALE GENOMIC DNA]</scope>
    <source>
        <strain evidence="1 2">R-3366</strain>
    </source>
</reference>
<sequence length="90" mass="9851">MIVIDGTALDEPWEFGRLSVRLTDPVGTVGDWARPLPDDHVAVAPALLLELAGPLAADPEWRAGLDAMLAYAGQHGWLEDDGWVRIHVER</sequence>
<dbReference type="RefSeq" id="WP_165231142.1">
    <property type="nucleotide sequence ID" value="NZ_CP049257.1"/>
</dbReference>
<dbReference type="EMBL" id="CP049257">
    <property type="protein sequence ID" value="QIG42836.1"/>
    <property type="molecule type" value="Genomic_DNA"/>
</dbReference>
<keyword evidence="2" id="KW-1185">Reference proteome</keyword>
<evidence type="ECO:0000313" key="2">
    <source>
        <dbReference type="Proteomes" id="UP000502996"/>
    </source>
</evidence>
<dbReference type="KEGG" id="nano:G5V58_08690"/>
<accession>A0A6G6WCA0</accession>
<name>A0A6G6WCA0_9ACTN</name>
<dbReference type="AlphaFoldDB" id="A0A6G6WCA0"/>